<gene>
    <name evidence="1" type="ORF">Naga_100045g22</name>
</gene>
<dbReference type="AlphaFoldDB" id="W7U0P9"/>
<comment type="caution">
    <text evidence="1">The sequence shown here is derived from an EMBL/GenBank/DDBJ whole genome shotgun (WGS) entry which is preliminary data.</text>
</comment>
<evidence type="ECO:0000313" key="1">
    <source>
        <dbReference type="EMBL" id="EWM26471.1"/>
    </source>
</evidence>
<protein>
    <submittedName>
        <fullName evidence="1">Uncharacterized protein</fullName>
    </submittedName>
</protein>
<dbReference type="EMBL" id="AZIL01000644">
    <property type="protein sequence ID" value="EWM26471.1"/>
    <property type="molecule type" value="Genomic_DNA"/>
</dbReference>
<accession>W7U0P9</accession>
<sequence>MVKTNNTKAPLEVARKNQNKLGCSDTCGPISGVWLTFHAISLNLLGAAHGPMLCPPHLLGVTLRLCVCQLPLILVDIESKGSVGLLRLTFVSRETPWLAVCAMTSMMYFWSNSIYSGKLEHNNTVI</sequence>
<organism evidence="1 2">
    <name type="scientific">Nannochloropsis gaditana</name>
    <dbReference type="NCBI Taxonomy" id="72520"/>
    <lineage>
        <taxon>Eukaryota</taxon>
        <taxon>Sar</taxon>
        <taxon>Stramenopiles</taxon>
        <taxon>Ochrophyta</taxon>
        <taxon>Eustigmatophyceae</taxon>
        <taxon>Eustigmatales</taxon>
        <taxon>Monodopsidaceae</taxon>
        <taxon>Nannochloropsis</taxon>
    </lineage>
</organism>
<proteinExistence type="predicted"/>
<dbReference type="Proteomes" id="UP000019335">
    <property type="component" value="Chromosome 8"/>
</dbReference>
<name>W7U0P9_9STRA</name>
<reference evidence="1 2" key="1">
    <citation type="journal article" date="2014" name="Mol. Plant">
        <title>Chromosome Scale Genome Assembly and Transcriptome Profiling of Nannochloropsis gaditana in Nitrogen Depletion.</title>
        <authorList>
            <person name="Corteggiani Carpinelli E."/>
            <person name="Telatin A."/>
            <person name="Vitulo N."/>
            <person name="Forcato C."/>
            <person name="D'Angelo M."/>
            <person name="Schiavon R."/>
            <person name="Vezzi A."/>
            <person name="Giacometti G.M."/>
            <person name="Morosinotto T."/>
            <person name="Valle G."/>
        </authorList>
    </citation>
    <scope>NUCLEOTIDE SEQUENCE [LARGE SCALE GENOMIC DNA]</scope>
    <source>
        <strain evidence="1 2">B-31</strain>
    </source>
</reference>
<evidence type="ECO:0000313" key="2">
    <source>
        <dbReference type="Proteomes" id="UP000019335"/>
    </source>
</evidence>
<keyword evidence="2" id="KW-1185">Reference proteome</keyword>